<dbReference type="OrthoDB" id="185373at2759"/>
<name>A0A6A6G7Z4_9PEZI</name>
<evidence type="ECO:0008006" key="5">
    <source>
        <dbReference type="Google" id="ProtNLM"/>
    </source>
</evidence>
<protein>
    <recommendedName>
        <fullName evidence="5">Pentatricopeptide repeat protein</fullName>
    </recommendedName>
</protein>
<sequence length="829" mass="94553">MQPFCFQRRLLLSPLVFQQACRHNSITSQLFRRVLPKVQRKPEVEKTRKPPASPASTAVRDDDEDIRWFEKDVESGEIKRVSANPEEVEATEVRKQLAAMTARIRQYDASIDSKEYHETVIAAFPEDKRKEVAKALANERARRQQQERSLQIRSPSQQVVEPVLKQLQNQLRRAADDSQSEKTRVDLWKSFQAAKRVVPGLNARIPAEAWHVLWRSAAELGPANIHREERLLELAKGMGDAGVVLLPEEAEAKYEAMVMQGQSEEAILQWKREYEVTDGKSRSNLEHGIKLYAAVGDIRKGFRVARQYLQEIPQANARALHPLIHASIETGNDHMAYTLYLLLRDRLGSSMEMRDYDLVVARFLTDNKKDLALAVFRDMMLQGTKAVEKKEITVEEEKKMKEGVMRRLDALHGQSITSQEINDVSLRALADLPTRWQNKFFFGSWIKKLIGMSDLTGAMKVVELMYQRGLTPDATHVNGIIGGLMRSKDTEYERRGQAIGWAMIYRRIAYVASRTGRDLHMLQDFGQVPAEDALVPQQVPLDLSRPVPQATIETFNVLGLHYLLNSQWSHLRHLHRMLKPGELQMSSFFMNHLLYMQLYNNGPAAIWNDFLHHTKTTFPDMESFNALWHAQQEVTNPLKRLERDTLPPPRTLFKVMLDWRANLLERLATKAVESFSAEIYARIVTVFSNEKDFPALVVAMQAILKHFDTAPDAEVAGLIVTGLGNIYQSEMATVRGRKGRIQMRRREGKADAVEKVLEALRERRVQALERDGVLLEDMDEAAQKEENVGLLVELVKAILGRIKGNDGAVEEAVEVAAKEMGHFSPERLQ</sequence>
<dbReference type="AlphaFoldDB" id="A0A6A6G7Z4"/>
<feature type="coiled-coil region" evidence="1">
    <location>
        <begin position="743"/>
        <end position="770"/>
    </location>
</feature>
<gene>
    <name evidence="3" type="ORF">BDZ85DRAFT_264524</name>
</gene>
<reference evidence="4" key="1">
    <citation type="journal article" date="2020" name="Stud. Mycol.">
        <title>101 Dothideomycetes genomes: A test case for predicting lifestyles and emergence of pathogens.</title>
        <authorList>
            <person name="Haridas S."/>
            <person name="Albert R."/>
            <person name="Binder M."/>
            <person name="Bloem J."/>
            <person name="LaButti K."/>
            <person name="Salamov A."/>
            <person name="Andreopoulos B."/>
            <person name="Baker S."/>
            <person name="Barry K."/>
            <person name="Bills G."/>
            <person name="Bluhm B."/>
            <person name="Cannon C."/>
            <person name="Castanera R."/>
            <person name="Culley D."/>
            <person name="Daum C."/>
            <person name="Ezra D."/>
            <person name="Gonzalez J."/>
            <person name="Henrissat B."/>
            <person name="Kuo A."/>
            <person name="Liang C."/>
            <person name="Lipzen A."/>
            <person name="Lutzoni F."/>
            <person name="Magnuson J."/>
            <person name="Mondo S."/>
            <person name="Nolan M."/>
            <person name="Ohm R."/>
            <person name="Pangilinan J."/>
            <person name="Park H.-J."/>
            <person name="Ramirez L."/>
            <person name="Alfaro M."/>
            <person name="Sun H."/>
            <person name="Tritt A."/>
            <person name="Yoshinaga Y."/>
            <person name="Zwiers L.-H."/>
            <person name="Turgeon B."/>
            <person name="Goodwin S."/>
            <person name="Spatafora J."/>
            <person name="Crous P."/>
            <person name="Grigoriev I."/>
        </authorList>
    </citation>
    <scope>NUCLEOTIDE SEQUENCE [LARGE SCALE GENOMIC DNA]</scope>
    <source>
        <strain evidence="4">CECT 20119</strain>
    </source>
</reference>
<accession>A0A6A6G7Z4</accession>
<evidence type="ECO:0000313" key="3">
    <source>
        <dbReference type="EMBL" id="KAF2221871.1"/>
    </source>
</evidence>
<keyword evidence="4" id="KW-1185">Reference proteome</keyword>
<evidence type="ECO:0000256" key="2">
    <source>
        <dbReference type="SAM" id="MobiDB-lite"/>
    </source>
</evidence>
<dbReference type="EMBL" id="ML992509">
    <property type="protein sequence ID" value="KAF2221871.1"/>
    <property type="molecule type" value="Genomic_DNA"/>
</dbReference>
<keyword evidence="1" id="KW-0175">Coiled coil</keyword>
<evidence type="ECO:0000256" key="1">
    <source>
        <dbReference type="SAM" id="Coils"/>
    </source>
</evidence>
<feature type="region of interest" description="Disordered" evidence="2">
    <location>
        <begin position="40"/>
        <end position="63"/>
    </location>
</feature>
<dbReference type="Proteomes" id="UP000799538">
    <property type="component" value="Unassembled WGS sequence"/>
</dbReference>
<organism evidence="3 4">
    <name type="scientific">Elsinoe ampelina</name>
    <dbReference type="NCBI Taxonomy" id="302913"/>
    <lineage>
        <taxon>Eukaryota</taxon>
        <taxon>Fungi</taxon>
        <taxon>Dikarya</taxon>
        <taxon>Ascomycota</taxon>
        <taxon>Pezizomycotina</taxon>
        <taxon>Dothideomycetes</taxon>
        <taxon>Dothideomycetidae</taxon>
        <taxon>Myriangiales</taxon>
        <taxon>Elsinoaceae</taxon>
        <taxon>Elsinoe</taxon>
    </lineage>
</organism>
<evidence type="ECO:0000313" key="4">
    <source>
        <dbReference type="Proteomes" id="UP000799538"/>
    </source>
</evidence>
<proteinExistence type="predicted"/>